<dbReference type="EMBL" id="LR796187">
    <property type="protein sequence ID" value="CAB4125929.1"/>
    <property type="molecule type" value="Genomic_DNA"/>
</dbReference>
<evidence type="ECO:0000313" key="1">
    <source>
        <dbReference type="EMBL" id="CAB4125929.1"/>
    </source>
</evidence>
<proteinExistence type="predicted"/>
<sequence>MITRDALTKIFLQQWGKSTDEANVNIYSHKWWQSNRVAKQTAFRLSYEGFEFLSNELELKSYEVPFTEPIELSPQTIIFLERYIDCPYFLTVESVTVFSEKKSFELYLFSDDIRKFGLVKAMNERQKDLDS</sequence>
<name>A0A6J7WDR1_9CAUD</name>
<evidence type="ECO:0000313" key="2">
    <source>
        <dbReference type="EMBL" id="CAB5209084.1"/>
    </source>
</evidence>
<reference evidence="2" key="1">
    <citation type="submission" date="2020-05" db="EMBL/GenBank/DDBJ databases">
        <authorList>
            <person name="Chiriac C."/>
            <person name="Salcher M."/>
            <person name="Ghai R."/>
            <person name="Kavagutti S V."/>
        </authorList>
    </citation>
    <scope>NUCLEOTIDE SEQUENCE</scope>
</reference>
<dbReference type="EMBL" id="LR798231">
    <property type="protein sequence ID" value="CAB5209084.1"/>
    <property type="molecule type" value="Genomic_DNA"/>
</dbReference>
<organism evidence="2">
    <name type="scientific">uncultured Caudovirales phage</name>
    <dbReference type="NCBI Taxonomy" id="2100421"/>
    <lineage>
        <taxon>Viruses</taxon>
        <taxon>Duplodnaviria</taxon>
        <taxon>Heunggongvirae</taxon>
        <taxon>Uroviricota</taxon>
        <taxon>Caudoviricetes</taxon>
        <taxon>Peduoviridae</taxon>
        <taxon>Maltschvirus</taxon>
        <taxon>Maltschvirus maltsch</taxon>
    </lineage>
</organism>
<accession>A0A6J7WDR1</accession>
<gene>
    <name evidence="2" type="ORF">UFOVP181_309</name>
    <name evidence="1" type="ORF">UFOVP57_330</name>
</gene>
<protein>
    <submittedName>
        <fullName evidence="2">Uncharacterized protein</fullName>
    </submittedName>
</protein>